<reference evidence="2 3" key="1">
    <citation type="submission" date="2024-02" db="EMBL/GenBank/DDBJ databases">
        <authorList>
            <person name="Vignale AGUSTIN F."/>
            <person name="Sosa J E."/>
            <person name="Modenutti C."/>
        </authorList>
    </citation>
    <scope>NUCLEOTIDE SEQUENCE [LARGE SCALE GENOMIC DNA]</scope>
</reference>
<proteinExistence type="predicted"/>
<organism evidence="2 3">
    <name type="scientific">Ilex paraguariensis</name>
    <name type="common">yerba mate</name>
    <dbReference type="NCBI Taxonomy" id="185542"/>
    <lineage>
        <taxon>Eukaryota</taxon>
        <taxon>Viridiplantae</taxon>
        <taxon>Streptophyta</taxon>
        <taxon>Embryophyta</taxon>
        <taxon>Tracheophyta</taxon>
        <taxon>Spermatophyta</taxon>
        <taxon>Magnoliopsida</taxon>
        <taxon>eudicotyledons</taxon>
        <taxon>Gunneridae</taxon>
        <taxon>Pentapetalae</taxon>
        <taxon>asterids</taxon>
        <taxon>campanulids</taxon>
        <taxon>Aquifoliales</taxon>
        <taxon>Aquifoliaceae</taxon>
        <taxon>Ilex</taxon>
    </lineage>
</organism>
<evidence type="ECO:0000256" key="1">
    <source>
        <dbReference type="SAM" id="MobiDB-lite"/>
    </source>
</evidence>
<dbReference type="Proteomes" id="UP001642360">
    <property type="component" value="Unassembled WGS sequence"/>
</dbReference>
<accession>A0ABC8SSU9</accession>
<name>A0ABC8SSU9_9AQUA</name>
<evidence type="ECO:0000313" key="2">
    <source>
        <dbReference type="EMBL" id="CAK9158981.1"/>
    </source>
</evidence>
<keyword evidence="3" id="KW-1185">Reference proteome</keyword>
<feature type="region of interest" description="Disordered" evidence="1">
    <location>
        <begin position="30"/>
        <end position="89"/>
    </location>
</feature>
<feature type="compositionally biased region" description="Basic and acidic residues" evidence="1">
    <location>
        <begin position="63"/>
        <end position="75"/>
    </location>
</feature>
<sequence length="89" mass="10086">MHVTIDRSNCLHELNIVDRKEQIEKAEVTERLEKEKEEREKKEAEEAAGRESKAEGANILEEEPIKSSNDDKIGPLEDSPLGQVTPIYA</sequence>
<comment type="caution">
    <text evidence="2">The sequence shown here is derived from an EMBL/GenBank/DDBJ whole genome shotgun (WGS) entry which is preliminary data.</text>
</comment>
<dbReference type="AlphaFoldDB" id="A0ABC8SSU9"/>
<dbReference type="EMBL" id="CAUOFW020003280">
    <property type="protein sequence ID" value="CAK9158981.1"/>
    <property type="molecule type" value="Genomic_DNA"/>
</dbReference>
<gene>
    <name evidence="2" type="ORF">ILEXP_LOCUS27658</name>
</gene>
<feature type="compositionally biased region" description="Basic and acidic residues" evidence="1">
    <location>
        <begin position="30"/>
        <end position="54"/>
    </location>
</feature>
<evidence type="ECO:0000313" key="3">
    <source>
        <dbReference type="Proteomes" id="UP001642360"/>
    </source>
</evidence>
<protein>
    <submittedName>
        <fullName evidence="2">Uncharacterized protein</fullName>
    </submittedName>
</protein>